<evidence type="ECO:0000313" key="1">
    <source>
        <dbReference type="EMBL" id="AOW47173.1"/>
    </source>
</evidence>
<proteinExistence type="predicted"/>
<sequence>MSAWNEHEAVVHSLLLQHVPDDKRDMAMKALSNLTREYVRMELQNRDAMEAVRRAHPFRMLEVA</sequence>
<dbReference type="Proteomes" id="UP000175973">
    <property type="component" value="Chromosome"/>
</dbReference>
<name>A0A1D8QXW2_9PROT</name>
<accession>A0A1D8QXW2</accession>
<dbReference type="EMBL" id="CP015164">
    <property type="protein sequence ID" value="AOW47173.1"/>
    <property type="molecule type" value="Genomic_DNA"/>
</dbReference>
<gene>
    <name evidence="1" type="ORF">A4S02_10775</name>
</gene>
<protein>
    <submittedName>
        <fullName evidence="1">Uncharacterized protein</fullName>
    </submittedName>
</protein>
<dbReference type="KEGG" id="aasc:A4S02_10775"/>
<keyword evidence="2" id="KW-1185">Reference proteome</keyword>
<organism evidence="1 2">
    <name type="scientific">Acetobacter ascendens</name>
    <dbReference type="NCBI Taxonomy" id="481146"/>
    <lineage>
        <taxon>Bacteria</taxon>
        <taxon>Pseudomonadati</taxon>
        <taxon>Pseudomonadota</taxon>
        <taxon>Alphaproteobacteria</taxon>
        <taxon>Acetobacterales</taxon>
        <taxon>Acetobacteraceae</taxon>
        <taxon>Acetobacter</taxon>
    </lineage>
</organism>
<evidence type="ECO:0000313" key="2">
    <source>
        <dbReference type="Proteomes" id="UP000175973"/>
    </source>
</evidence>
<reference evidence="2" key="1">
    <citation type="submission" date="2016-04" db="EMBL/GenBank/DDBJ databases">
        <authorList>
            <person name="Jeon C.O."/>
            <person name="Cho G.Y."/>
            <person name="Jeong H.I."/>
            <person name="Kim K.H."/>
        </authorList>
    </citation>
    <scope>NUCLEOTIDE SEQUENCE [LARGE SCALE GENOMIC DNA]</scope>
    <source>
        <strain evidence="2">LMG 1590</strain>
    </source>
</reference>
<dbReference type="AlphaFoldDB" id="A0A1D8QXW2"/>